<dbReference type="InterPro" id="IPR055285">
    <property type="entry name" value="ANKRD13_C"/>
</dbReference>
<dbReference type="InterPro" id="IPR021832">
    <property type="entry name" value="ANKRD13"/>
</dbReference>
<feature type="compositionally biased region" description="Polar residues" evidence="9">
    <location>
        <begin position="560"/>
        <end position="570"/>
    </location>
</feature>
<keyword evidence="6" id="KW-0143">Chaperone</keyword>
<dbReference type="InterPro" id="IPR036770">
    <property type="entry name" value="Ankyrin_rpt-contain_sf"/>
</dbReference>
<dbReference type="Proteomes" id="UP001371456">
    <property type="component" value="Unassembled WGS sequence"/>
</dbReference>
<dbReference type="PROSITE" id="PS50088">
    <property type="entry name" value="ANK_REPEAT"/>
    <property type="match status" value="1"/>
</dbReference>
<evidence type="ECO:0000256" key="8">
    <source>
        <dbReference type="PROSITE-ProRule" id="PRU00023"/>
    </source>
</evidence>
<dbReference type="Gene3D" id="1.25.40.20">
    <property type="entry name" value="Ankyrin repeat-containing domain"/>
    <property type="match status" value="1"/>
</dbReference>
<dbReference type="SMART" id="SM00248">
    <property type="entry name" value="ANK"/>
    <property type="match status" value="3"/>
</dbReference>
<evidence type="ECO:0000256" key="5">
    <source>
        <dbReference type="ARBA" id="ARBA00023136"/>
    </source>
</evidence>
<keyword evidence="12" id="KW-1185">Reference proteome</keyword>
<feature type="compositionally biased region" description="Basic and acidic residues" evidence="9">
    <location>
        <begin position="425"/>
        <end position="435"/>
    </location>
</feature>
<dbReference type="EMBL" id="JBANQN010000005">
    <property type="protein sequence ID" value="KAK6790322.1"/>
    <property type="molecule type" value="Genomic_DNA"/>
</dbReference>
<accession>A0AAN8TS07</accession>
<organism evidence="11 12">
    <name type="scientific">Solanum bulbocastanum</name>
    <name type="common">Wild potato</name>
    <dbReference type="NCBI Taxonomy" id="147425"/>
    <lineage>
        <taxon>Eukaryota</taxon>
        <taxon>Viridiplantae</taxon>
        <taxon>Streptophyta</taxon>
        <taxon>Embryophyta</taxon>
        <taxon>Tracheophyta</taxon>
        <taxon>Spermatophyta</taxon>
        <taxon>Magnoliopsida</taxon>
        <taxon>eudicotyledons</taxon>
        <taxon>Gunneridae</taxon>
        <taxon>Pentapetalae</taxon>
        <taxon>asterids</taxon>
        <taxon>lamiids</taxon>
        <taxon>Solanales</taxon>
        <taxon>Solanaceae</taxon>
        <taxon>Solanoideae</taxon>
        <taxon>Solaneae</taxon>
        <taxon>Solanum</taxon>
    </lineage>
</organism>
<name>A0AAN8TS07_SOLBU</name>
<dbReference type="FunFam" id="1.25.40.20:FF:000331">
    <property type="entry name" value="Ankyrin repeat family protein"/>
    <property type="match status" value="1"/>
</dbReference>
<evidence type="ECO:0000256" key="2">
    <source>
        <dbReference type="ARBA" id="ARBA00022737"/>
    </source>
</evidence>
<evidence type="ECO:0000256" key="6">
    <source>
        <dbReference type="ARBA" id="ARBA00023186"/>
    </source>
</evidence>
<dbReference type="AlphaFoldDB" id="A0AAN8TS07"/>
<feature type="compositionally biased region" description="Basic and acidic residues" evidence="9">
    <location>
        <begin position="404"/>
        <end position="417"/>
    </location>
</feature>
<dbReference type="PANTHER" id="PTHR12447">
    <property type="entry name" value="ANKYRIN REPEAT DOMAIN-CONTAINING PROTEIN 13"/>
    <property type="match status" value="1"/>
</dbReference>
<feature type="region of interest" description="Disordered" evidence="9">
    <location>
        <begin position="354"/>
        <end position="475"/>
    </location>
</feature>
<comment type="caution">
    <text evidence="11">The sequence shown here is derived from an EMBL/GenBank/DDBJ whole genome shotgun (WGS) entry which is preliminary data.</text>
</comment>
<keyword evidence="4 8" id="KW-0040">ANK repeat</keyword>
<evidence type="ECO:0000256" key="4">
    <source>
        <dbReference type="ARBA" id="ARBA00023043"/>
    </source>
</evidence>
<dbReference type="Pfam" id="PF11904">
    <property type="entry name" value="ANKRD13_C"/>
    <property type="match status" value="1"/>
</dbReference>
<keyword evidence="3" id="KW-0256">Endoplasmic reticulum</keyword>
<reference evidence="11 12" key="1">
    <citation type="submission" date="2024-02" db="EMBL/GenBank/DDBJ databases">
        <title>de novo genome assembly of Solanum bulbocastanum strain 11H21.</title>
        <authorList>
            <person name="Hosaka A.J."/>
        </authorList>
    </citation>
    <scope>NUCLEOTIDE SEQUENCE [LARGE SCALE GENOMIC DNA]</scope>
    <source>
        <tissue evidence="11">Young leaves</tissue>
    </source>
</reference>
<feature type="compositionally biased region" description="Polar residues" evidence="9">
    <location>
        <begin position="647"/>
        <end position="658"/>
    </location>
</feature>
<feature type="compositionally biased region" description="Polar residues" evidence="9">
    <location>
        <begin position="379"/>
        <end position="390"/>
    </location>
</feature>
<evidence type="ECO:0000256" key="1">
    <source>
        <dbReference type="ARBA" id="ARBA00004586"/>
    </source>
</evidence>
<dbReference type="InterPro" id="IPR002110">
    <property type="entry name" value="Ankyrin_rpt"/>
</dbReference>
<feature type="repeat" description="ANK" evidence="8">
    <location>
        <begin position="67"/>
        <end position="99"/>
    </location>
</feature>
<gene>
    <name evidence="11" type="ORF">RDI58_014122</name>
</gene>
<comment type="subcellular location">
    <subcellularLocation>
        <location evidence="1">Endoplasmic reticulum membrane</location>
    </subcellularLocation>
</comment>
<protein>
    <recommendedName>
        <fullName evidence="10">Ankyrin repeat domain-containing protein</fullName>
    </recommendedName>
</protein>
<evidence type="ECO:0000256" key="7">
    <source>
        <dbReference type="ARBA" id="ARBA00037107"/>
    </source>
</evidence>
<feature type="region of interest" description="Disordered" evidence="9">
    <location>
        <begin position="622"/>
        <end position="658"/>
    </location>
</feature>
<feature type="compositionally biased region" description="Basic and acidic residues" evidence="9">
    <location>
        <begin position="365"/>
        <end position="375"/>
    </location>
</feature>
<dbReference type="PROSITE" id="PS50297">
    <property type="entry name" value="ANK_REP_REGION"/>
    <property type="match status" value="1"/>
</dbReference>
<dbReference type="Pfam" id="PF00023">
    <property type="entry name" value="Ank"/>
    <property type="match status" value="1"/>
</dbReference>
<dbReference type="GO" id="GO:0005789">
    <property type="term" value="C:endoplasmic reticulum membrane"/>
    <property type="evidence" value="ECO:0007669"/>
    <property type="project" value="UniProtKB-SubCell"/>
</dbReference>
<feature type="compositionally biased region" description="Basic residues" evidence="9">
    <location>
        <begin position="623"/>
        <end position="642"/>
    </location>
</feature>
<feature type="region of interest" description="Disordered" evidence="9">
    <location>
        <begin position="557"/>
        <end position="581"/>
    </location>
</feature>
<keyword evidence="5" id="KW-0472">Membrane</keyword>
<dbReference type="SUPFAM" id="SSF48403">
    <property type="entry name" value="Ankyrin repeat"/>
    <property type="match status" value="1"/>
</dbReference>
<evidence type="ECO:0000256" key="9">
    <source>
        <dbReference type="SAM" id="MobiDB-lite"/>
    </source>
</evidence>
<comment type="function">
    <text evidence="7">Acts as a molecular chaperone for G protein-coupled receptors, regulating their biogenesis and exit from the ER.</text>
</comment>
<evidence type="ECO:0000256" key="3">
    <source>
        <dbReference type="ARBA" id="ARBA00022824"/>
    </source>
</evidence>
<evidence type="ECO:0000313" key="11">
    <source>
        <dbReference type="EMBL" id="KAK6790322.1"/>
    </source>
</evidence>
<sequence>MEDWSKYVHSPAHLAVAKRDYATLKRIVADLPQLSKAGEVNTETESLAAELNADSVSAVIDRRDVPGRETPLHLAVRMRDPVSAEILMAAGADWSLQNENGWSALQEAVCTKEENIAMIIARHYQPLAWAKWCRRLPRIVASAGRIRDFYMEITFHFESSVIPFIGRIAPSDTYRIWKRGSNLRADMTLAGFDGFRIQRSDQTFLFLGEGYSSEDGNRSLSPGSLIVLAHKEKEITNALEGAGVQPSEAEVAREVALMSQTNMYRPGIDVTQAELIPHLNWRRQERSEMVGTWKAKVYDMLNVMVSVKSRRVPGAITDEELFTVNDDEKVVNGGDDDYDDALTAEERMQLDSALRMGNSDGPGEYGEHEVHDFHGNSDGGSFQSCESNGVTKEKKSWFGWSKKGPKDNSDDSEDSKLVKKFSKLAPEDSKLRPNDNHASSSEVPREDSGDGKRSKDKSSKKKKKKGTIGEPKTESEYKKGLRPVLWLTPDFPLKTEELLPLLDILANKVKAVRRLRELLTTKLPHGTFPVKVAIPIVPTIRVLVTFTKFEELEPVDEFSTPLSSPTNFQDAKSKESDGSTSWISWMKGNRDELSSDSRNHSFQDEIDPFRIPSDYAWVDANEKKRRMKAKKARNKKHKKHSAARNPENGQQTSEDVEE</sequence>
<feature type="compositionally biased region" description="Basic and acidic residues" evidence="9">
    <location>
        <begin position="443"/>
        <end position="457"/>
    </location>
</feature>
<evidence type="ECO:0000313" key="12">
    <source>
        <dbReference type="Proteomes" id="UP001371456"/>
    </source>
</evidence>
<proteinExistence type="predicted"/>
<feature type="domain" description="Ankyrin repeat" evidence="10">
    <location>
        <begin position="184"/>
        <end position="616"/>
    </location>
</feature>
<evidence type="ECO:0000259" key="10">
    <source>
        <dbReference type="Pfam" id="PF11904"/>
    </source>
</evidence>
<dbReference type="PANTHER" id="PTHR12447:SF25">
    <property type="entry name" value="ANKYRIN REPEAT DOMAIN-CONTAINING PROTEIN 13C"/>
    <property type="match status" value="1"/>
</dbReference>
<keyword evidence="2" id="KW-0677">Repeat</keyword>